<proteinExistence type="predicted"/>
<dbReference type="STRING" id="545697.HMPREF0216_03312"/>
<keyword evidence="1" id="KW-0472">Membrane</keyword>
<organism evidence="2 3">
    <name type="scientific">Clostridium celatum DSM 1785</name>
    <dbReference type="NCBI Taxonomy" id="545697"/>
    <lineage>
        <taxon>Bacteria</taxon>
        <taxon>Bacillati</taxon>
        <taxon>Bacillota</taxon>
        <taxon>Clostridia</taxon>
        <taxon>Eubacteriales</taxon>
        <taxon>Clostridiaceae</taxon>
        <taxon>Clostridium</taxon>
    </lineage>
</organism>
<dbReference type="Proteomes" id="UP000010420">
    <property type="component" value="Unassembled WGS sequence"/>
</dbReference>
<evidence type="ECO:0000313" key="2">
    <source>
        <dbReference type="EMBL" id="EKY22268.1"/>
    </source>
</evidence>
<evidence type="ECO:0000313" key="3">
    <source>
        <dbReference type="Proteomes" id="UP000010420"/>
    </source>
</evidence>
<dbReference type="PATRIC" id="fig|545697.3.peg.3236"/>
<dbReference type="AlphaFoldDB" id="L1Q2R5"/>
<keyword evidence="1" id="KW-1133">Transmembrane helix</keyword>
<gene>
    <name evidence="2" type="ORF">HMPREF0216_03312</name>
</gene>
<dbReference type="RefSeq" id="WP_005216152.1">
    <property type="nucleotide sequence ID" value="NZ_KB291715.1"/>
</dbReference>
<feature type="transmembrane region" description="Helical" evidence="1">
    <location>
        <begin position="50"/>
        <end position="75"/>
    </location>
</feature>
<accession>L1Q2R5</accession>
<evidence type="ECO:0000256" key="1">
    <source>
        <dbReference type="SAM" id="Phobius"/>
    </source>
</evidence>
<sequence length="132" mass="15538">MRNYSREYKNYYENLRHTNVKDKRSAVYNRSNFESVYGNSGKRINKKEGFFSSMINIFIYQLVVVLVMIMTVFYLKYSSSEEATESYNNIKAVMNSNVYEESGENIDIDAFSTIKKINEYIKLKINGNKINL</sequence>
<comment type="caution">
    <text evidence="2">The sequence shown here is derived from an EMBL/GenBank/DDBJ whole genome shotgun (WGS) entry which is preliminary data.</text>
</comment>
<keyword evidence="1" id="KW-0812">Transmembrane</keyword>
<protein>
    <submittedName>
        <fullName evidence="2">Uncharacterized protein</fullName>
    </submittedName>
</protein>
<dbReference type="EMBL" id="AMEZ01000133">
    <property type="protein sequence ID" value="EKY22268.1"/>
    <property type="molecule type" value="Genomic_DNA"/>
</dbReference>
<name>L1Q2R5_9CLOT</name>
<dbReference type="HOGENOM" id="CLU_1913405_0_0_9"/>
<dbReference type="OrthoDB" id="1936149at2"/>
<keyword evidence="3" id="KW-1185">Reference proteome</keyword>
<reference evidence="2 3" key="1">
    <citation type="submission" date="2012-05" db="EMBL/GenBank/DDBJ databases">
        <authorList>
            <person name="Weinstock G."/>
            <person name="Sodergren E."/>
            <person name="Lobos E.A."/>
            <person name="Fulton L."/>
            <person name="Fulton R."/>
            <person name="Courtney L."/>
            <person name="Fronick C."/>
            <person name="O'Laughlin M."/>
            <person name="Godfrey J."/>
            <person name="Wilson R.M."/>
            <person name="Miner T."/>
            <person name="Farmer C."/>
            <person name="Delehaunty K."/>
            <person name="Cordes M."/>
            <person name="Minx P."/>
            <person name="Tomlinson C."/>
            <person name="Chen J."/>
            <person name="Wollam A."/>
            <person name="Pepin K.H."/>
            <person name="Bhonagiri V."/>
            <person name="Zhang X."/>
            <person name="Suruliraj S."/>
            <person name="Warren W."/>
            <person name="Mitreva M."/>
            <person name="Mardis E.R."/>
            <person name="Wilson R.K."/>
        </authorList>
    </citation>
    <scope>NUCLEOTIDE SEQUENCE [LARGE SCALE GENOMIC DNA]</scope>
    <source>
        <strain evidence="2 3">DSM 1785</strain>
    </source>
</reference>
<dbReference type="eggNOG" id="ENOG50327NN">
    <property type="taxonomic scope" value="Bacteria"/>
</dbReference>